<proteinExistence type="predicted"/>
<reference evidence="2 3" key="1">
    <citation type="submission" date="2024-09" db="EMBL/GenBank/DDBJ databases">
        <authorList>
            <person name="Sun Q."/>
            <person name="Mori K."/>
        </authorList>
    </citation>
    <scope>NUCLEOTIDE SEQUENCE [LARGE SCALE GENOMIC DNA]</scope>
    <source>
        <strain evidence="2 3">TBRC 3947</strain>
    </source>
</reference>
<keyword evidence="1" id="KW-0472">Membrane</keyword>
<gene>
    <name evidence="2" type="ORF">ACFFIA_32270</name>
</gene>
<protein>
    <submittedName>
        <fullName evidence="2">Uncharacterized protein</fullName>
    </submittedName>
</protein>
<organism evidence="2 3">
    <name type="scientific">Phytohabitans kaempferiae</name>
    <dbReference type="NCBI Taxonomy" id="1620943"/>
    <lineage>
        <taxon>Bacteria</taxon>
        <taxon>Bacillati</taxon>
        <taxon>Actinomycetota</taxon>
        <taxon>Actinomycetes</taxon>
        <taxon>Micromonosporales</taxon>
        <taxon>Micromonosporaceae</taxon>
    </lineage>
</organism>
<name>A0ABV6MCV3_9ACTN</name>
<feature type="transmembrane region" description="Helical" evidence="1">
    <location>
        <begin position="20"/>
        <end position="37"/>
    </location>
</feature>
<dbReference type="Proteomes" id="UP001589867">
    <property type="component" value="Unassembled WGS sequence"/>
</dbReference>
<feature type="transmembrane region" description="Helical" evidence="1">
    <location>
        <begin position="43"/>
        <end position="62"/>
    </location>
</feature>
<dbReference type="EMBL" id="JBHLUH010000069">
    <property type="protein sequence ID" value="MFC0532334.1"/>
    <property type="molecule type" value="Genomic_DNA"/>
</dbReference>
<accession>A0ABV6MCV3</accession>
<keyword evidence="1" id="KW-0812">Transmembrane</keyword>
<sequence length="78" mass="9230">MSFWRRIVDLLGDEARIRRFFQIGPFVVAAFAILGFWRNWFEWSDAAILMSLACLAATIYFTRVRKERHTESDRDEGV</sequence>
<evidence type="ECO:0000313" key="3">
    <source>
        <dbReference type="Proteomes" id="UP001589867"/>
    </source>
</evidence>
<comment type="caution">
    <text evidence="2">The sequence shown here is derived from an EMBL/GenBank/DDBJ whole genome shotgun (WGS) entry which is preliminary data.</text>
</comment>
<evidence type="ECO:0000313" key="2">
    <source>
        <dbReference type="EMBL" id="MFC0532334.1"/>
    </source>
</evidence>
<dbReference type="RefSeq" id="WP_377258205.1">
    <property type="nucleotide sequence ID" value="NZ_JBHLUH010000069.1"/>
</dbReference>
<evidence type="ECO:0000256" key="1">
    <source>
        <dbReference type="SAM" id="Phobius"/>
    </source>
</evidence>
<keyword evidence="3" id="KW-1185">Reference proteome</keyword>
<keyword evidence="1" id="KW-1133">Transmembrane helix</keyword>